<evidence type="ECO:0000313" key="1">
    <source>
        <dbReference type="EMBL" id="GGJ33308.1"/>
    </source>
</evidence>
<reference evidence="1" key="1">
    <citation type="journal article" date="2014" name="Int. J. Syst. Evol. Microbiol.">
        <title>Complete genome sequence of Corynebacterium casei LMG S-19264T (=DSM 44701T), isolated from a smear-ripened cheese.</title>
        <authorList>
            <consortium name="US DOE Joint Genome Institute (JGI-PGF)"/>
            <person name="Walter F."/>
            <person name="Albersmeier A."/>
            <person name="Kalinowski J."/>
            <person name="Ruckert C."/>
        </authorList>
    </citation>
    <scope>NUCLEOTIDE SEQUENCE</scope>
    <source>
        <strain evidence="1">JCM 3086</strain>
    </source>
</reference>
<organism evidence="1 2">
    <name type="scientific">Streptomyces brasiliensis</name>
    <dbReference type="NCBI Taxonomy" id="1954"/>
    <lineage>
        <taxon>Bacteria</taxon>
        <taxon>Bacillati</taxon>
        <taxon>Actinomycetota</taxon>
        <taxon>Actinomycetes</taxon>
        <taxon>Kitasatosporales</taxon>
        <taxon>Streptomycetaceae</taxon>
        <taxon>Streptomyces</taxon>
    </lineage>
</organism>
<name>A0A917KWA5_9ACTN</name>
<gene>
    <name evidence="1" type="ORF">GCM10010121_050610</name>
</gene>
<keyword evidence="2" id="KW-1185">Reference proteome</keyword>
<dbReference type="AlphaFoldDB" id="A0A917KWA5"/>
<accession>A0A917KWA5</accession>
<proteinExistence type="predicted"/>
<comment type="caution">
    <text evidence="1">The sequence shown here is derived from an EMBL/GenBank/DDBJ whole genome shotgun (WGS) entry which is preliminary data.</text>
</comment>
<sequence>MQRVTYRHGEMCRVWKNIRIEDARNEYNSEFNGDPDFDEYCGEGDLCGGCAASQTASEINQGRAIFMMNGDEDYDDDFVQKHLGVT</sequence>
<protein>
    <submittedName>
        <fullName evidence="1">Uncharacterized protein</fullName>
    </submittedName>
</protein>
<evidence type="ECO:0000313" key="2">
    <source>
        <dbReference type="Proteomes" id="UP000657574"/>
    </source>
</evidence>
<dbReference type="EMBL" id="BMQA01000017">
    <property type="protein sequence ID" value="GGJ33308.1"/>
    <property type="molecule type" value="Genomic_DNA"/>
</dbReference>
<reference evidence="1" key="2">
    <citation type="submission" date="2020-09" db="EMBL/GenBank/DDBJ databases">
        <authorList>
            <person name="Sun Q."/>
            <person name="Ohkuma M."/>
        </authorList>
    </citation>
    <scope>NUCLEOTIDE SEQUENCE</scope>
    <source>
        <strain evidence="1">JCM 3086</strain>
    </source>
</reference>
<dbReference type="Proteomes" id="UP000657574">
    <property type="component" value="Unassembled WGS sequence"/>
</dbReference>